<protein>
    <submittedName>
        <fullName evidence="2">Uncharacterized protein</fullName>
    </submittedName>
</protein>
<gene>
    <name evidence="2" type="ORF">CERSUDRAFT_98687</name>
</gene>
<feature type="region of interest" description="Disordered" evidence="1">
    <location>
        <begin position="1"/>
        <end position="177"/>
    </location>
</feature>
<dbReference type="EMBL" id="KB445807">
    <property type="protein sequence ID" value="EMD33077.1"/>
    <property type="molecule type" value="Genomic_DNA"/>
</dbReference>
<evidence type="ECO:0000313" key="3">
    <source>
        <dbReference type="Proteomes" id="UP000016930"/>
    </source>
</evidence>
<evidence type="ECO:0000256" key="1">
    <source>
        <dbReference type="SAM" id="MobiDB-lite"/>
    </source>
</evidence>
<name>M2R4E3_CERS8</name>
<organism evidence="2 3">
    <name type="scientific">Ceriporiopsis subvermispora (strain B)</name>
    <name type="common">White-rot fungus</name>
    <name type="synonym">Gelatoporia subvermispora</name>
    <dbReference type="NCBI Taxonomy" id="914234"/>
    <lineage>
        <taxon>Eukaryota</taxon>
        <taxon>Fungi</taxon>
        <taxon>Dikarya</taxon>
        <taxon>Basidiomycota</taxon>
        <taxon>Agaricomycotina</taxon>
        <taxon>Agaricomycetes</taxon>
        <taxon>Polyporales</taxon>
        <taxon>Gelatoporiaceae</taxon>
        <taxon>Gelatoporia</taxon>
    </lineage>
</organism>
<dbReference type="Proteomes" id="UP000016930">
    <property type="component" value="Unassembled WGS sequence"/>
</dbReference>
<reference evidence="2 3" key="1">
    <citation type="journal article" date="2012" name="Proc. Natl. Acad. Sci. U.S.A.">
        <title>Comparative genomics of Ceriporiopsis subvermispora and Phanerochaete chrysosporium provide insight into selective ligninolysis.</title>
        <authorList>
            <person name="Fernandez-Fueyo E."/>
            <person name="Ruiz-Duenas F.J."/>
            <person name="Ferreira P."/>
            <person name="Floudas D."/>
            <person name="Hibbett D.S."/>
            <person name="Canessa P."/>
            <person name="Larrondo L.F."/>
            <person name="James T.Y."/>
            <person name="Seelenfreund D."/>
            <person name="Lobos S."/>
            <person name="Polanco R."/>
            <person name="Tello M."/>
            <person name="Honda Y."/>
            <person name="Watanabe T."/>
            <person name="Watanabe T."/>
            <person name="Ryu J.S."/>
            <person name="Kubicek C.P."/>
            <person name="Schmoll M."/>
            <person name="Gaskell J."/>
            <person name="Hammel K.E."/>
            <person name="St John F.J."/>
            <person name="Vanden Wymelenberg A."/>
            <person name="Sabat G."/>
            <person name="Splinter BonDurant S."/>
            <person name="Syed K."/>
            <person name="Yadav J.S."/>
            <person name="Doddapaneni H."/>
            <person name="Subramanian V."/>
            <person name="Lavin J.L."/>
            <person name="Oguiza J.A."/>
            <person name="Perez G."/>
            <person name="Pisabarro A.G."/>
            <person name="Ramirez L."/>
            <person name="Santoyo F."/>
            <person name="Master E."/>
            <person name="Coutinho P.M."/>
            <person name="Henrissat B."/>
            <person name="Lombard V."/>
            <person name="Magnuson J.K."/>
            <person name="Kuees U."/>
            <person name="Hori C."/>
            <person name="Igarashi K."/>
            <person name="Samejima M."/>
            <person name="Held B.W."/>
            <person name="Barry K.W."/>
            <person name="LaButti K.M."/>
            <person name="Lapidus A."/>
            <person name="Lindquist E.A."/>
            <person name="Lucas S.M."/>
            <person name="Riley R."/>
            <person name="Salamov A.A."/>
            <person name="Hoffmeister D."/>
            <person name="Schwenk D."/>
            <person name="Hadar Y."/>
            <person name="Yarden O."/>
            <person name="de Vries R.P."/>
            <person name="Wiebenga A."/>
            <person name="Stenlid J."/>
            <person name="Eastwood D."/>
            <person name="Grigoriev I.V."/>
            <person name="Berka R.M."/>
            <person name="Blanchette R.A."/>
            <person name="Kersten P."/>
            <person name="Martinez A.T."/>
            <person name="Vicuna R."/>
            <person name="Cullen D."/>
        </authorList>
    </citation>
    <scope>NUCLEOTIDE SEQUENCE [LARGE SCALE GENOMIC DNA]</scope>
    <source>
        <strain evidence="2 3">B</strain>
    </source>
</reference>
<feature type="compositionally biased region" description="Basic and acidic residues" evidence="1">
    <location>
        <begin position="77"/>
        <end position="100"/>
    </location>
</feature>
<feature type="region of interest" description="Disordered" evidence="1">
    <location>
        <begin position="242"/>
        <end position="370"/>
    </location>
</feature>
<proteinExistence type="predicted"/>
<dbReference type="HOGENOM" id="CLU_748024_0_0_1"/>
<keyword evidence="3" id="KW-1185">Reference proteome</keyword>
<dbReference type="AlphaFoldDB" id="M2R4E3"/>
<feature type="compositionally biased region" description="Basic and acidic residues" evidence="1">
    <location>
        <begin position="24"/>
        <end position="50"/>
    </location>
</feature>
<feature type="compositionally biased region" description="Low complexity" evidence="1">
    <location>
        <begin position="280"/>
        <end position="295"/>
    </location>
</feature>
<sequence>MPLKTRASNADKHLGRVDLPQPKRSSERVEADKKEKQAQAKQLSDKKEIAAMEDEIVTAEEAKDKKEVIRPKVTKNQKPDNSKKPPVTKETRKRPAETNKGRASTVKKTVRKDQRGPDTDDSASVEANQAELDENNVEIEAPIDGNSDESEVELPAKRKKAKKNVNEPTARDEIEEFRKVRPEPEIIYIDSDSDSDVPLSVTVKKQQVMHRTDLMSISRRSRARRLSFIVVLHIKLSDIDRRLSPATPPEPAESASEVDSGWDMSLQTQKPGHGGSGIASKKTSSKPKASSKSSSRTQLTLAGSSVEDIDNFPDPPPPPRKISKRPPNVDNDIENADPKSTKQAPSTKLQSKKHWLDQLASDADARVNES</sequence>
<feature type="compositionally biased region" description="Basic and acidic residues" evidence="1">
    <location>
        <begin position="60"/>
        <end position="70"/>
    </location>
</feature>
<accession>M2R4E3</accession>
<evidence type="ECO:0000313" key="2">
    <source>
        <dbReference type="EMBL" id="EMD33077.1"/>
    </source>
</evidence>